<feature type="compositionally biased region" description="Basic and acidic residues" evidence="2">
    <location>
        <begin position="1041"/>
        <end position="1052"/>
    </location>
</feature>
<feature type="compositionally biased region" description="Low complexity" evidence="2">
    <location>
        <begin position="1063"/>
        <end position="1074"/>
    </location>
</feature>
<comment type="caution">
    <text evidence="3">The sequence shown here is derived from an EMBL/GenBank/DDBJ whole genome shotgun (WGS) entry which is preliminary data.</text>
</comment>
<feature type="compositionally biased region" description="Acidic residues" evidence="2">
    <location>
        <begin position="1017"/>
        <end position="1040"/>
    </location>
</feature>
<feature type="compositionally biased region" description="Low complexity" evidence="2">
    <location>
        <begin position="854"/>
        <end position="864"/>
    </location>
</feature>
<feature type="compositionally biased region" description="Polar residues" evidence="2">
    <location>
        <begin position="1265"/>
        <end position="1280"/>
    </location>
</feature>
<proteinExistence type="predicted"/>
<dbReference type="EMBL" id="CAMXCT010000613">
    <property type="protein sequence ID" value="CAI3981150.1"/>
    <property type="molecule type" value="Genomic_DNA"/>
</dbReference>
<feature type="region of interest" description="Disordered" evidence="2">
    <location>
        <begin position="681"/>
        <end position="833"/>
    </location>
</feature>
<evidence type="ECO:0000313" key="3">
    <source>
        <dbReference type="EMBL" id="CAI3981150.1"/>
    </source>
</evidence>
<dbReference type="OrthoDB" id="439073at2759"/>
<dbReference type="EMBL" id="CAMXCT030000613">
    <property type="protein sequence ID" value="CAL4768462.1"/>
    <property type="molecule type" value="Genomic_DNA"/>
</dbReference>
<feature type="compositionally biased region" description="Basic and acidic residues" evidence="2">
    <location>
        <begin position="767"/>
        <end position="781"/>
    </location>
</feature>
<feature type="compositionally biased region" description="Polar residues" evidence="2">
    <location>
        <begin position="732"/>
        <end position="751"/>
    </location>
</feature>
<keyword evidence="1" id="KW-0175">Coiled coil</keyword>
<feature type="coiled-coil region" evidence="1">
    <location>
        <begin position="266"/>
        <end position="307"/>
    </location>
</feature>
<evidence type="ECO:0000256" key="1">
    <source>
        <dbReference type="SAM" id="Coils"/>
    </source>
</evidence>
<accession>A0A9P1BX57</accession>
<feature type="region of interest" description="Disordered" evidence="2">
    <location>
        <begin position="847"/>
        <end position="881"/>
    </location>
</feature>
<dbReference type="EMBL" id="CAMXCT020000613">
    <property type="protein sequence ID" value="CAL1134525.1"/>
    <property type="molecule type" value="Genomic_DNA"/>
</dbReference>
<name>A0A9P1BX57_9DINO</name>
<feature type="compositionally biased region" description="Basic residues" evidence="2">
    <location>
        <begin position="811"/>
        <end position="824"/>
    </location>
</feature>
<reference evidence="3" key="1">
    <citation type="submission" date="2022-10" db="EMBL/GenBank/DDBJ databases">
        <authorList>
            <person name="Chen Y."/>
            <person name="Dougan E. K."/>
            <person name="Chan C."/>
            <person name="Rhodes N."/>
            <person name="Thang M."/>
        </authorList>
    </citation>
    <scope>NUCLEOTIDE SEQUENCE</scope>
</reference>
<feature type="compositionally biased region" description="Polar residues" evidence="2">
    <location>
        <begin position="681"/>
        <end position="694"/>
    </location>
</feature>
<feature type="region of interest" description="Disordered" evidence="2">
    <location>
        <begin position="607"/>
        <end position="628"/>
    </location>
</feature>
<sequence>MTVDDQGREKALDGLWIDKLQEILDEANRAYGGKNDWQDQIRSQEQNELKTQIHNNFTNFFQCGSESIDSVMDKLSQVWKTLSSEKEIDVPSDLGDLKGSLEAVQQSLKEAHDKGCGYAERVTRQWFAYISKEVFNVERFGNIEIKDLDGLKHRLNLLRMYDELNERWHRMDALNAGLEEAVRSKTALQASVESAELLLVKQVEAEYQKSFERETRQMVMKVAKQRAETAAQVESCLRYRVALRSELLRILTELSDKLRQWHEKLCKKYSDAIRQLKNGKKKMEENLRAAEQKLRLIEEKKASTQSSLATLLKPYAGAAGASNLDPYGDLPKRDELVVKIYALVAALEEPMVSPIIFDAVQRLISRSPHEKMERVVENLTPTREGQQCVLDFAGVQQLLQYTSAARANEDLAPFLAATSKYTPLLLRGPDQVRLAEILKEYREALVDRNWDMGSHGLWVGNSHASAKLLFVAEPFLKLLSKLKEEQQNDSVAAEVGLVLAMANFGAVTRVQRGCQLMAAILNLRSLQLRKHALNRILSEPFPGPTSEDMSAQVRTIDATYRSIEGGVGVLRNQAQSLAKDAANLLKVYGKQIDDLIQVIKRLAPRAHQGHGSGRQISQDADFGCVDSSPRRKQESIAHLPALLAYQKGSESPTDIITILQYQKILLKLQLRMRKWLRSTCSPNLPQDELSQTEDALQGHTEKTEGEDDADGTASVGPPKWRRWSDILHDRPNQAQVSQLSSAFQEHLQQSRKLVDDSSSSSEQAEVSEVREDSPRMKEMRSKATFLNWVSGRPASSRTQKKGRMKGLALTAKRHSTKPRQKPQAKPKLEPEDPSRVYMDLMGRHVLQPEEPEASEVQSEASEASEYSESDDGDQMHSPVAQRILLEAVEIPRVVPQRVQKHARTRTSSEEVTLVVGEGHTSPKPGRLAQSPTGELMRGKGRLFSPIVQAETSKFRLEGVRVSQCEVKRKASADTEDDVSATSSEEVPEEVTEPQDTGFSRMRTPTLVKDGFLLVDDAAADEEDEDEGEVDEIDRDDIEADEAAKKPQTDRNHLHLRQPSRDASPGSKSSQSVRSPSRKSRSSMARQEDDSPEARSLAETTRWLQDVLESERHSSAKPLLPRTGRAFPSSSNEYTCAGPPGTARRLRLHQRPTSQPAKPVQEELEEEPVAEEVQSWRCLPKEPGGDWKLLAGSPQGDQEMQAAPVPRMATTATTSTEEEAEANQMQVVRISSMEFPLPRPGAAAMNITNQRGKRCLGRARVVVSHSNCELQPSPSSSNASDVETLEDEMGSDAPQFAASTPDRQITPEAAETSNAVAGTQPEAAERPQDRELLKHVGPLRKHLPMTRRGVVPLLTPHEVDEVELEQLELLGEAVRDPRNPRHRHLVSGFSGLSTSKPSNPSPGDDVPGGARETAVGATLQQHEGVTLPMATAVKADLDMDCPTGFRTRECVPAAEDDGAEGPGLVSDPSVTMEGDAMEELVADLQHLFHDPDDVGSFRPAETMWALNGV</sequence>
<reference evidence="4 5" key="2">
    <citation type="submission" date="2024-05" db="EMBL/GenBank/DDBJ databases">
        <authorList>
            <person name="Chen Y."/>
            <person name="Shah S."/>
            <person name="Dougan E. K."/>
            <person name="Thang M."/>
            <person name="Chan C."/>
        </authorList>
    </citation>
    <scope>NUCLEOTIDE SEQUENCE [LARGE SCALE GENOMIC DNA]</scope>
</reference>
<feature type="region of interest" description="Disordered" evidence="2">
    <location>
        <begin position="964"/>
        <end position="1220"/>
    </location>
</feature>
<feature type="region of interest" description="Disordered" evidence="2">
    <location>
        <begin position="896"/>
        <end position="939"/>
    </location>
</feature>
<feature type="region of interest" description="Disordered" evidence="2">
    <location>
        <begin position="1265"/>
        <end position="1330"/>
    </location>
</feature>
<feature type="compositionally biased region" description="Basic and acidic residues" evidence="2">
    <location>
        <begin position="722"/>
        <end position="731"/>
    </location>
</feature>
<dbReference type="Proteomes" id="UP001152797">
    <property type="component" value="Unassembled WGS sequence"/>
</dbReference>
<evidence type="ECO:0000313" key="5">
    <source>
        <dbReference type="Proteomes" id="UP001152797"/>
    </source>
</evidence>
<protein>
    <submittedName>
        <fullName evidence="3">Uncharacterized protein</fullName>
    </submittedName>
</protein>
<keyword evidence="5" id="KW-1185">Reference proteome</keyword>
<feature type="region of interest" description="Disordered" evidence="2">
    <location>
        <begin position="1386"/>
        <end position="1410"/>
    </location>
</feature>
<evidence type="ECO:0000256" key="2">
    <source>
        <dbReference type="SAM" id="MobiDB-lite"/>
    </source>
</evidence>
<organism evidence="3">
    <name type="scientific">Cladocopium goreaui</name>
    <dbReference type="NCBI Taxonomy" id="2562237"/>
    <lineage>
        <taxon>Eukaryota</taxon>
        <taxon>Sar</taxon>
        <taxon>Alveolata</taxon>
        <taxon>Dinophyceae</taxon>
        <taxon>Suessiales</taxon>
        <taxon>Symbiodiniaceae</taxon>
        <taxon>Cladocopium</taxon>
    </lineage>
</organism>
<feature type="compositionally biased region" description="Low complexity" evidence="2">
    <location>
        <begin position="756"/>
        <end position="766"/>
    </location>
</feature>
<evidence type="ECO:0000313" key="4">
    <source>
        <dbReference type="EMBL" id="CAL4768462.1"/>
    </source>
</evidence>
<gene>
    <name evidence="3" type="ORF">C1SCF055_LOCUS8967</name>
</gene>